<keyword evidence="2" id="KW-1185">Reference proteome</keyword>
<reference evidence="2" key="2">
    <citation type="submission" date="2015-01" db="EMBL/GenBank/DDBJ databases">
        <title>Evolutionary Origins and Diversification of the Mycorrhizal Mutualists.</title>
        <authorList>
            <consortium name="DOE Joint Genome Institute"/>
            <consortium name="Mycorrhizal Genomics Consortium"/>
            <person name="Kohler A."/>
            <person name="Kuo A."/>
            <person name="Nagy L.G."/>
            <person name="Floudas D."/>
            <person name="Copeland A."/>
            <person name="Barry K.W."/>
            <person name="Cichocki N."/>
            <person name="Veneault-Fourrey C."/>
            <person name="LaButti K."/>
            <person name="Lindquist E.A."/>
            <person name="Lipzen A."/>
            <person name="Lundell T."/>
            <person name="Morin E."/>
            <person name="Murat C."/>
            <person name="Riley R."/>
            <person name="Ohm R."/>
            <person name="Sun H."/>
            <person name="Tunlid A."/>
            <person name="Henrissat B."/>
            <person name="Grigoriev I.V."/>
            <person name="Hibbett D.S."/>
            <person name="Martin F."/>
        </authorList>
    </citation>
    <scope>NUCLEOTIDE SEQUENCE [LARGE SCALE GENOMIC DNA]</scope>
    <source>
        <strain evidence="2">441</strain>
    </source>
</reference>
<accession>A0A0C9Y8J6</accession>
<dbReference type="Proteomes" id="UP000054018">
    <property type="component" value="Unassembled WGS sequence"/>
</dbReference>
<dbReference type="HOGENOM" id="CLU_2172047_0_0_1"/>
<reference evidence="1 2" key="1">
    <citation type="submission" date="2014-04" db="EMBL/GenBank/DDBJ databases">
        <authorList>
            <consortium name="DOE Joint Genome Institute"/>
            <person name="Kuo A."/>
            <person name="Kohler A."/>
            <person name="Costa M.D."/>
            <person name="Nagy L.G."/>
            <person name="Floudas D."/>
            <person name="Copeland A."/>
            <person name="Barry K.W."/>
            <person name="Cichocki N."/>
            <person name="Veneault-Fourrey C."/>
            <person name="LaButti K."/>
            <person name="Lindquist E.A."/>
            <person name="Lipzen A."/>
            <person name="Lundell T."/>
            <person name="Morin E."/>
            <person name="Murat C."/>
            <person name="Sun H."/>
            <person name="Tunlid A."/>
            <person name="Henrissat B."/>
            <person name="Grigoriev I.V."/>
            <person name="Hibbett D.S."/>
            <person name="Martin F."/>
            <person name="Nordberg H.P."/>
            <person name="Cantor M.N."/>
            <person name="Hua S.X."/>
        </authorList>
    </citation>
    <scope>NUCLEOTIDE SEQUENCE [LARGE SCALE GENOMIC DNA]</scope>
    <source>
        <strain evidence="1 2">441</strain>
    </source>
</reference>
<dbReference type="EMBL" id="KN834005">
    <property type="protein sequence ID" value="KIK13286.1"/>
    <property type="molecule type" value="Genomic_DNA"/>
</dbReference>
<protein>
    <submittedName>
        <fullName evidence="1">Uncharacterized protein</fullName>
    </submittedName>
</protein>
<gene>
    <name evidence="1" type="ORF">PISMIDRAFT_688835</name>
</gene>
<organism evidence="1 2">
    <name type="scientific">Pisolithus microcarpus 441</name>
    <dbReference type="NCBI Taxonomy" id="765257"/>
    <lineage>
        <taxon>Eukaryota</taxon>
        <taxon>Fungi</taxon>
        <taxon>Dikarya</taxon>
        <taxon>Basidiomycota</taxon>
        <taxon>Agaricomycotina</taxon>
        <taxon>Agaricomycetes</taxon>
        <taxon>Agaricomycetidae</taxon>
        <taxon>Boletales</taxon>
        <taxon>Sclerodermatineae</taxon>
        <taxon>Pisolithaceae</taxon>
        <taxon>Pisolithus</taxon>
    </lineage>
</organism>
<dbReference type="OrthoDB" id="2102561at2759"/>
<evidence type="ECO:0000313" key="1">
    <source>
        <dbReference type="EMBL" id="KIK13286.1"/>
    </source>
</evidence>
<evidence type="ECO:0000313" key="2">
    <source>
        <dbReference type="Proteomes" id="UP000054018"/>
    </source>
</evidence>
<proteinExistence type="predicted"/>
<sequence length="110" mass="12453">MLEEYGEMDIVVNNVTELAMGTYYCLFVLPLGPFTYARRGGSWCDPCTIEHAPYSNSIPLLLSASPTRPSRLRSRDAVQLLIDFRTPVLSQDSYQLFILQAFHALFGHTH</sequence>
<name>A0A0C9Y8J6_9AGAM</name>
<dbReference type="AlphaFoldDB" id="A0A0C9Y8J6"/>